<feature type="compositionally biased region" description="Low complexity" evidence="1">
    <location>
        <begin position="1"/>
        <end position="17"/>
    </location>
</feature>
<feature type="compositionally biased region" description="Basic and acidic residues" evidence="1">
    <location>
        <begin position="337"/>
        <end position="360"/>
    </location>
</feature>
<feature type="region of interest" description="Disordered" evidence="1">
    <location>
        <begin position="287"/>
        <end position="464"/>
    </location>
</feature>
<feature type="region of interest" description="Disordered" evidence="1">
    <location>
        <begin position="103"/>
        <end position="164"/>
    </location>
</feature>
<feature type="compositionally biased region" description="Basic and acidic residues" evidence="1">
    <location>
        <begin position="1891"/>
        <end position="1909"/>
    </location>
</feature>
<feature type="region of interest" description="Disordered" evidence="1">
    <location>
        <begin position="2357"/>
        <end position="2529"/>
    </location>
</feature>
<feature type="compositionally biased region" description="Low complexity" evidence="1">
    <location>
        <begin position="2446"/>
        <end position="2457"/>
    </location>
</feature>
<protein>
    <submittedName>
        <fullName evidence="2">Uncharacterized protein</fullName>
    </submittedName>
</protein>
<dbReference type="Proteomes" id="UP000030640">
    <property type="component" value="Unassembled WGS sequence"/>
</dbReference>
<feature type="compositionally biased region" description="Polar residues" evidence="1">
    <location>
        <begin position="1391"/>
        <end position="1400"/>
    </location>
</feature>
<feature type="compositionally biased region" description="Basic and acidic residues" evidence="1">
    <location>
        <begin position="2492"/>
        <end position="2529"/>
    </location>
</feature>
<feature type="compositionally biased region" description="Basic and acidic residues" evidence="1">
    <location>
        <begin position="2668"/>
        <end position="2698"/>
    </location>
</feature>
<feature type="region of interest" description="Disordered" evidence="1">
    <location>
        <begin position="1"/>
        <end position="82"/>
    </location>
</feature>
<feature type="compositionally biased region" description="Basic and acidic residues" evidence="1">
    <location>
        <begin position="1283"/>
        <end position="1301"/>
    </location>
</feature>
<feature type="region of interest" description="Disordered" evidence="1">
    <location>
        <begin position="2293"/>
        <end position="2328"/>
    </location>
</feature>
<dbReference type="VEuPathDB" id="PlasmoDB:C922_00769"/>
<feature type="compositionally biased region" description="Polar residues" evidence="1">
    <location>
        <begin position="55"/>
        <end position="64"/>
    </location>
</feature>
<feature type="compositionally biased region" description="Acidic residues" evidence="1">
    <location>
        <begin position="2304"/>
        <end position="2317"/>
    </location>
</feature>
<sequence>MIESIEGIEGIKAIEAIQAPLMQPKSNKPTERKTPRDTTMLEPFQSEHRPCGDSATDNSRQGESFTPCASGESGNGPNAVYTSQGSAADMINLGILKKSDLSREEKTLHQRNNLSRDSNEEAPNCYSPKRNGQNSMLNRSRKVSKKSRTINKRTERNNHREIHSEDNSISFNIVSKGKKKKDMSSFHKRRYRSLPALDTRKERFSFLNRDDSSTNNMFFGNVHRTDSPGHSGNIRADRNDNTCTLTAKSCRNRIRRAHCASYVPPNATSSETANATFRTETEFTLMEDRNGKDQANFKTDNCNNVDLKDEGDTHLSEQREGNEHKEENSNCTYENGIPEKDKGKCSRKNEGLKEEKKQTDEDKDLVEISSLHDGTEKKLECPIDMEEKNHLNNPPNGGRRRGKNSAPKNGSDVSARRNPKKESKSNRQICPKENPEEHMNIDDSNDYLNNPCTKEEKGHDGKENQMDIPCITIEEALESNNVVGSSSINTKSKRICIDDVEEESLISSYNKCNVLSSDVNKNVALCQSERYNPYQEIKKEHAAKGEMTQLGITRNELMCESNLAVPLNHFNDSGQGRNYYMANRSGPQKRVCLYFNEFSLSKGTQWSRNNHYGEVESPIEELSKRKIWKKGFHEGEHIMDDISNEHVSRAYMWQGYSAAGYPVGGNQVESYPVESNPVGTYPVDNYPLENYPVENYPVENYPSRWVIKKEQCHSVTEAPVEEALSREEANPLEMEDLGNQGKQDVHKNTCPLSSMYKEELTLPSNVANMEVLAKGKLIVHPIINNNKLFSCRIKEELEAEVAHLVMDFTQADTSSELHTITDTAVSATTSTTTSTKTTRITLVPDNDNLTDTLSNQFDIENNIQMQYFNEGGLRDDRRLLCSYTYTLDASRSENMAILGGSVNPNVRMPGASARITPLVPNGQMKILRASAYTTPISPNRSECMLTDCAPSLVYDENARVLPGNDVIQAHNEAFSAGAPKRYYIPHPSWDNYPHFGTQQNLCECQYPYMRSICPNECMNISVQNYSGYPYNHQIGVNNSRMLDLKCAENYFYPSGGNSLQRFGGYGIGGYGGIRCDGTCSYNGTKCDEGLGCRNCEFSQERSNCHCTDEFRSHGGNSCFSNMYNNFPPSQALTTEDYSYYQNDPQMAISNASNNVKDQYSQRINSRRGSFATCSVKGEYYFTSHTSNTEVIPENNFSFINGDNNRISGHIKKEQMNTEDRTDVNPDRNDQSDQYIQADACNDTVQVPTTNCASHPVVKLNKGDSYCPGPANRGEVMLSGSNHKAGDVDERTKKNKEQELETNKFQLSGQERDVERHLPGDEKGEHMNGTKMEVNREASSDVKSDDESGNKRDNQSERQRDELQRTDVKSPHSTPTGKSEACVHAEGKSGEPNPSNSSNYCKTEWTREGEHNYNKDGVESLSTDTGNRIGSSDTHYDVCFPEDDCKGSCSDVLYTNRNDTLARQRSLNRSLKNISAYDRWNIGKENSNPCSYGPNGKGEYDACDHWSRINLPYFSDHHVYKVRYPVYDGCLDFPHSLRRDMQRKYHLSRLGATNEVNFHGADYASNDVNGGPPESVPHVNDGGSYPRGSFCNFNYYVYAYRFRHSGTLSKAAAFSHVCSPRHADHLYQLNYCTCYNDTDEHLLLDYQDSPREENYGDNWNCRCETFEVCWAHYYANIEYSLDKPFYFLDEYFSTASYEEESGCVHKNNTNETNVSRVTNGIALRKELNVSINSSKGTNTFRIKSELTDEDDIISTDVPTGSKSDNILDINNTPLLNNTYDLLSISTKCDSLSVNQDDGATVHGGASSSGVNQSEKSNTIAVEEHHRGGSTAEGDTNSCEIDQRNGSKQEEEDNTHAWGEKHFCTCVMQNMERSEEIIKLPKERSSQVCMPRVKVEKKESSAEIGSQRDAESDADSIPRNRKHCSHEGGIHYDQGMNDRSSIFVNKELNAKENANNGDVSGYQKKTQCTHADDDGNIVQDLNEINTHLKNINCMYTPAKSIYLNEAHFFNNRVNEVNTPNGAWQARNSLSHVKCEKYMQQLSSSHSHMSAMGSNLNVEHKSEHADGRRDDGENDGSHSESPHRSDSNSGISSDSSISSGSSSDNSSNSSSDNSSDSSISSESISESGSDRRGDHRNEELPHRIGMTLKCANNMYGARYVGGSPYYPGHTHIANNGSVIYVGIPPERGNVHSILGQSGFNSMNSPPYNGTSPREVNHTDGNVEGYYLDDATQLSSIYQSELSNNCTYGYTYGVSTHSYSDGNESVIASYTLESTYGNVRCPCEILHAHMDRFGRQYIGSDSDRTNESDSDTDDDTAEDFNGEYPDERRRRSVSIVNVGSESSANTSSSTGAGNTIIASMDSERSPANTSSKTHAGNTAISRMDSESSTNTGNTSITRMDNESTPNTRSSTIDGDTSPNGVTSINSGSSTVTSIRTIHEDTSPNGIIGMSSERSAATSRSTIDGNTSPNGVTGMNSKSSTCSLNDTHRGNRRIKQCKSEKIHHTRRTKSEKGLRKGEIKKKTSNDSEYSHEQKKELLQKKYDVQKEMVLSMEEGDLKLIADEIIRNTHLLPERGPYGRNTLDASHPIHSVWKDTSRGHSSWRCRWWENGKRLSKNYNVKRYGEEDALKMAIITKLRNSSPRDRIFYLEHQRECLKLCYTNNWITKRRSGTGGERDQGAAKTTPEKDDILNGEEKGKGVGDMRAHETNKQCNQDNDSEAAHLSAPLITYSTSRFSDDASVPLDKNRVRTRRNKRTLLTNRGSSRKRRIVKCDPYAPNTDTVKHYQQGDRLDHIEATKTMDAVSALKAPNVPHELNAVNAQGDVKLEII</sequence>
<accession>W7A7E8</accession>
<dbReference type="RefSeq" id="XP_008814603.1">
    <property type="nucleotide sequence ID" value="XM_008816381.1"/>
</dbReference>
<feature type="compositionally biased region" description="Basic and acidic residues" evidence="1">
    <location>
        <begin position="1839"/>
        <end position="1853"/>
    </location>
</feature>
<feature type="compositionally biased region" description="Basic and acidic residues" evidence="1">
    <location>
        <begin position="1309"/>
        <end position="1369"/>
    </location>
</feature>
<feature type="compositionally biased region" description="Low complexity" evidence="1">
    <location>
        <begin position="2084"/>
        <end position="2124"/>
    </location>
</feature>
<dbReference type="GeneID" id="20036043"/>
<dbReference type="EMBL" id="KI965461">
    <property type="protein sequence ID" value="EUD69077.1"/>
    <property type="molecule type" value="Genomic_DNA"/>
</dbReference>
<feature type="compositionally biased region" description="Polar residues" evidence="1">
    <location>
        <begin position="1804"/>
        <end position="1818"/>
    </location>
</feature>
<feature type="compositionally biased region" description="Basic and acidic residues" evidence="1">
    <location>
        <begin position="2125"/>
        <end position="2137"/>
    </location>
</feature>
<proteinExistence type="predicted"/>
<feature type="compositionally biased region" description="Basic and acidic residues" evidence="1">
    <location>
        <begin position="453"/>
        <end position="464"/>
    </location>
</feature>
<gene>
    <name evidence="2" type="ORF">C922_00769</name>
</gene>
<evidence type="ECO:0000313" key="3">
    <source>
        <dbReference type="Proteomes" id="UP000030640"/>
    </source>
</evidence>
<evidence type="ECO:0000313" key="2">
    <source>
        <dbReference type="EMBL" id="EUD69077.1"/>
    </source>
</evidence>
<feature type="region of interest" description="Disordered" evidence="1">
    <location>
        <begin position="1798"/>
        <end position="1853"/>
    </location>
</feature>
<keyword evidence="3" id="KW-1185">Reference proteome</keyword>
<feature type="compositionally biased region" description="Basic and acidic residues" evidence="1">
    <location>
        <begin position="152"/>
        <end position="164"/>
    </location>
</feature>
<organism evidence="2 3">
    <name type="scientific">Plasmodium inui San Antonio 1</name>
    <dbReference type="NCBI Taxonomy" id="1237626"/>
    <lineage>
        <taxon>Eukaryota</taxon>
        <taxon>Sar</taxon>
        <taxon>Alveolata</taxon>
        <taxon>Apicomplexa</taxon>
        <taxon>Aconoidasida</taxon>
        <taxon>Haemosporida</taxon>
        <taxon>Plasmodiidae</taxon>
        <taxon>Plasmodium</taxon>
        <taxon>Plasmodium (Plasmodium)</taxon>
    </lineage>
</organism>
<feature type="compositionally biased region" description="Basic and acidic residues" evidence="1">
    <location>
        <begin position="306"/>
        <end position="328"/>
    </location>
</feature>
<feature type="compositionally biased region" description="Polar residues" evidence="1">
    <location>
        <begin position="2458"/>
        <end position="2480"/>
    </location>
</feature>
<dbReference type="OrthoDB" id="372748at2759"/>
<feature type="region of interest" description="Disordered" evidence="1">
    <location>
        <begin position="1260"/>
        <end position="1401"/>
    </location>
</feature>
<evidence type="ECO:0000256" key="1">
    <source>
        <dbReference type="SAM" id="MobiDB-lite"/>
    </source>
</evidence>
<reference evidence="2 3" key="1">
    <citation type="submission" date="2013-02" db="EMBL/GenBank/DDBJ databases">
        <title>The Genome Sequence of Plasmodium inui San Antonio 1.</title>
        <authorList>
            <consortium name="The Broad Institute Genome Sequencing Platform"/>
            <consortium name="The Broad Institute Genome Sequencing Center for Infectious Disease"/>
            <person name="Neafsey D."/>
            <person name="Cheeseman I."/>
            <person name="Volkman S."/>
            <person name="Adams J."/>
            <person name="Walker B."/>
            <person name="Young S.K."/>
            <person name="Zeng Q."/>
            <person name="Gargeya S."/>
            <person name="Fitzgerald M."/>
            <person name="Haas B."/>
            <person name="Abouelleil A."/>
            <person name="Alvarado L."/>
            <person name="Arachchi H.M."/>
            <person name="Berlin A.M."/>
            <person name="Chapman S.B."/>
            <person name="Dewar J."/>
            <person name="Goldberg J."/>
            <person name="Griggs A."/>
            <person name="Gujja S."/>
            <person name="Hansen M."/>
            <person name="Howarth C."/>
            <person name="Imamovic A."/>
            <person name="Larimer J."/>
            <person name="McCowan C."/>
            <person name="Murphy C."/>
            <person name="Neiman D."/>
            <person name="Pearson M."/>
            <person name="Priest M."/>
            <person name="Roberts A."/>
            <person name="Saif S."/>
            <person name="Shea T."/>
            <person name="Sisk P."/>
            <person name="Sykes S."/>
            <person name="Wortman J."/>
            <person name="Nusbaum C."/>
            <person name="Birren B."/>
        </authorList>
    </citation>
    <scope>NUCLEOTIDE SEQUENCE [LARGE SCALE GENOMIC DNA]</scope>
    <source>
        <strain evidence="2 3">San Antonio 1</strain>
    </source>
</reference>
<feature type="compositionally biased region" description="Basic and acidic residues" evidence="1">
    <location>
        <begin position="2056"/>
        <end position="2083"/>
    </location>
</feature>
<feature type="compositionally biased region" description="Basic and acidic residues" evidence="1">
    <location>
        <begin position="373"/>
        <end position="390"/>
    </location>
</feature>
<name>W7A7E8_9APIC</name>
<feature type="region of interest" description="Disordered" evidence="1">
    <location>
        <begin position="215"/>
        <end position="239"/>
    </location>
</feature>
<feature type="compositionally biased region" description="Basic residues" evidence="1">
    <location>
        <begin position="139"/>
        <end position="151"/>
    </location>
</feature>
<dbReference type="Gene3D" id="1.20.5.2050">
    <property type="match status" value="1"/>
</dbReference>
<feature type="region of interest" description="Disordered" evidence="1">
    <location>
        <begin position="2663"/>
        <end position="2698"/>
    </location>
</feature>
<feature type="region of interest" description="Disordered" evidence="1">
    <location>
        <begin position="1889"/>
        <end position="1919"/>
    </location>
</feature>
<feature type="compositionally biased region" description="Polar residues" evidence="1">
    <location>
        <begin position="2361"/>
        <end position="2431"/>
    </location>
</feature>
<feature type="region of interest" description="Disordered" evidence="1">
    <location>
        <begin position="2056"/>
        <end position="2137"/>
    </location>
</feature>